<reference evidence="1" key="1">
    <citation type="submission" date="2015-05" db="EMBL/GenBank/DDBJ databases">
        <title>Permanent draft genome of Rhodopirellula islandicus K833.</title>
        <authorList>
            <person name="Kizina J."/>
            <person name="Richter M."/>
            <person name="Glockner F.O."/>
            <person name="Harder J."/>
        </authorList>
    </citation>
    <scope>NUCLEOTIDE SEQUENCE [LARGE SCALE GENOMIC DNA]</scope>
    <source>
        <strain evidence="1">K833</strain>
    </source>
</reference>
<protein>
    <submittedName>
        <fullName evidence="1">Uncharacterized protein</fullName>
    </submittedName>
</protein>
<keyword evidence="2" id="KW-1185">Reference proteome</keyword>
<evidence type="ECO:0000313" key="2">
    <source>
        <dbReference type="Proteomes" id="UP000036367"/>
    </source>
</evidence>
<dbReference type="STRING" id="595434.RISK_005797"/>
<comment type="caution">
    <text evidence="1">The sequence shown here is derived from an EMBL/GenBank/DDBJ whole genome shotgun (WGS) entry which is preliminary data.</text>
</comment>
<name>A0A0J1B5X0_RHOIS</name>
<accession>A0A0J1B5X0</accession>
<gene>
    <name evidence="1" type="ORF">RISK_005797</name>
</gene>
<dbReference type="Proteomes" id="UP000036367">
    <property type="component" value="Unassembled WGS sequence"/>
</dbReference>
<sequence>MPDLRGPFGMSIDRQKFEKDCGCDNRSVLNKRQQRMPIRELSTRLSALQSLSQESIRQNRWRLRKRRFREHV</sequence>
<dbReference type="AlphaFoldDB" id="A0A0J1B5X0"/>
<dbReference type="PATRIC" id="fig|595434.4.peg.5503"/>
<organism evidence="1 2">
    <name type="scientific">Rhodopirellula islandica</name>
    <dbReference type="NCBI Taxonomy" id="595434"/>
    <lineage>
        <taxon>Bacteria</taxon>
        <taxon>Pseudomonadati</taxon>
        <taxon>Planctomycetota</taxon>
        <taxon>Planctomycetia</taxon>
        <taxon>Pirellulales</taxon>
        <taxon>Pirellulaceae</taxon>
        <taxon>Rhodopirellula</taxon>
    </lineage>
</organism>
<dbReference type="EMBL" id="LECT01000045">
    <property type="protein sequence ID" value="KLU02127.1"/>
    <property type="molecule type" value="Genomic_DNA"/>
</dbReference>
<proteinExistence type="predicted"/>
<evidence type="ECO:0000313" key="1">
    <source>
        <dbReference type="EMBL" id="KLU02127.1"/>
    </source>
</evidence>